<protein>
    <submittedName>
        <fullName evidence="1">Nucleoid-associated protein</fullName>
    </submittedName>
</protein>
<reference evidence="1 2" key="1">
    <citation type="submission" date="2020-08" db="EMBL/GenBank/DDBJ databases">
        <title>A Genomic Blueprint of the Chicken Gut Microbiome.</title>
        <authorList>
            <person name="Gilroy R."/>
            <person name="Ravi A."/>
            <person name="Getino M."/>
            <person name="Pursley I."/>
            <person name="Horton D.L."/>
            <person name="Alikhan N.-F."/>
            <person name="Baker D."/>
            <person name="Gharbi K."/>
            <person name="Hall N."/>
            <person name="Watson M."/>
            <person name="Adriaenssens E.M."/>
            <person name="Foster-Nyarko E."/>
            <person name="Jarju S."/>
            <person name="Secka A."/>
            <person name="Antonio M."/>
            <person name="Oren A."/>
            <person name="Chaudhuri R."/>
            <person name="La Ragione R.M."/>
            <person name="Hildebrand F."/>
            <person name="Pallen M.J."/>
        </authorList>
    </citation>
    <scope>NUCLEOTIDE SEQUENCE [LARGE SCALE GENOMIC DNA]</scope>
    <source>
        <strain evidence="1 2">Sa1YVA6</strain>
    </source>
</reference>
<evidence type="ECO:0000313" key="1">
    <source>
        <dbReference type="EMBL" id="MBD8034051.1"/>
    </source>
</evidence>
<gene>
    <name evidence="1" type="ORF">H9632_13350</name>
</gene>
<name>A0ABR8XQ45_9BACL</name>
<evidence type="ECO:0000313" key="2">
    <source>
        <dbReference type="Proteomes" id="UP000600565"/>
    </source>
</evidence>
<sequence length="351" mass="40641">MNEVETTLAIQMKRIAVTLLDMEQSRFVSASQTMDLSAIQSEVYSNFFESYIDTTLNSPKSVACKFLDRDNDIITKINRYVEYPDDTHFLSLANDLSNKLYQIMQNVSNSNGSVFVAHIEIIDEPYILFLKLDPKEAVQIDLETLNLKTIENILPDASSRVQKCALIRMNYNPLEENVYVLDRQSDGEPAKFFMETFLQATPIASDRKKTKMLMKELYEKIAESINEEQTPHLQKVIDEEFENGKYIELDASVHNIYEAIAPSENRNDFVEQGAKLFINEFTDRNPNFTPTFEVKRDDLNVIYKSAEGEILFRYDKRLENIEVHHDQVNGTYTITIRDADKIDFTLHKKPL</sequence>
<accession>A0ABR8XQ45</accession>
<proteinExistence type="predicted"/>
<organism evidence="1 2">
    <name type="scientific">Solibacillus merdavium</name>
    <dbReference type="NCBI Taxonomy" id="2762218"/>
    <lineage>
        <taxon>Bacteria</taxon>
        <taxon>Bacillati</taxon>
        <taxon>Bacillota</taxon>
        <taxon>Bacilli</taxon>
        <taxon>Bacillales</taxon>
        <taxon>Caryophanaceae</taxon>
        <taxon>Solibacillus</taxon>
    </lineage>
</organism>
<comment type="caution">
    <text evidence="1">The sequence shown here is derived from an EMBL/GenBank/DDBJ whole genome shotgun (WGS) entry which is preliminary data.</text>
</comment>
<dbReference type="Proteomes" id="UP000600565">
    <property type="component" value="Unassembled WGS sequence"/>
</dbReference>
<keyword evidence="2" id="KW-1185">Reference proteome</keyword>
<dbReference type="EMBL" id="JACSPW010000012">
    <property type="protein sequence ID" value="MBD8034051.1"/>
    <property type="molecule type" value="Genomic_DNA"/>
</dbReference>
<dbReference type="InterPro" id="IPR007358">
    <property type="entry name" value="Nucleoid_associated_NdpA"/>
</dbReference>
<dbReference type="Pfam" id="PF04245">
    <property type="entry name" value="NA37"/>
    <property type="match status" value="1"/>
</dbReference>